<dbReference type="GO" id="GO:0000978">
    <property type="term" value="F:RNA polymerase II cis-regulatory region sequence-specific DNA binding"/>
    <property type="evidence" value="ECO:0007669"/>
    <property type="project" value="TreeGrafter"/>
</dbReference>
<dbReference type="Gene3D" id="1.10.20.10">
    <property type="entry name" value="Histone, subunit A"/>
    <property type="match status" value="1"/>
</dbReference>
<keyword evidence="3" id="KW-0238">DNA-binding</keyword>
<evidence type="ECO:0000256" key="2">
    <source>
        <dbReference type="ARBA" id="ARBA00023015"/>
    </source>
</evidence>
<accession>A0AAJ0HHP0</accession>
<keyword evidence="7" id="KW-1185">Reference proteome</keyword>
<dbReference type="SUPFAM" id="SSF47113">
    <property type="entry name" value="Histone-fold"/>
    <property type="match status" value="1"/>
</dbReference>
<comment type="caution">
    <text evidence="6">The sequence shown here is derived from an EMBL/GenBank/DDBJ whole genome shotgun (WGS) entry which is preliminary data.</text>
</comment>
<reference evidence="6" key="1">
    <citation type="journal article" date="2023" name="Mol. Phylogenet. Evol.">
        <title>Genome-scale phylogeny and comparative genomics of the fungal order Sordariales.</title>
        <authorList>
            <person name="Hensen N."/>
            <person name="Bonometti L."/>
            <person name="Westerberg I."/>
            <person name="Brannstrom I.O."/>
            <person name="Guillou S."/>
            <person name="Cros-Aarteil S."/>
            <person name="Calhoun S."/>
            <person name="Haridas S."/>
            <person name="Kuo A."/>
            <person name="Mondo S."/>
            <person name="Pangilinan J."/>
            <person name="Riley R."/>
            <person name="LaButti K."/>
            <person name="Andreopoulos B."/>
            <person name="Lipzen A."/>
            <person name="Chen C."/>
            <person name="Yan M."/>
            <person name="Daum C."/>
            <person name="Ng V."/>
            <person name="Clum A."/>
            <person name="Steindorff A."/>
            <person name="Ohm R.A."/>
            <person name="Martin F."/>
            <person name="Silar P."/>
            <person name="Natvig D.O."/>
            <person name="Lalanne C."/>
            <person name="Gautier V."/>
            <person name="Ament-Velasquez S.L."/>
            <person name="Kruys A."/>
            <person name="Hutchinson M.I."/>
            <person name="Powell A.J."/>
            <person name="Barry K."/>
            <person name="Miller A.N."/>
            <person name="Grigoriev I.V."/>
            <person name="Debuchy R."/>
            <person name="Gladieux P."/>
            <person name="Hiltunen Thoren M."/>
            <person name="Johannesson H."/>
        </authorList>
    </citation>
    <scope>NUCLEOTIDE SEQUENCE</scope>
    <source>
        <strain evidence="6">CBS 955.72</strain>
    </source>
</reference>
<dbReference type="GO" id="GO:0046982">
    <property type="term" value="F:protein heterodimerization activity"/>
    <property type="evidence" value="ECO:0007669"/>
    <property type="project" value="InterPro"/>
</dbReference>
<dbReference type="Pfam" id="PF00808">
    <property type="entry name" value="CBFD_NFYB_HMF"/>
    <property type="match status" value="1"/>
</dbReference>
<evidence type="ECO:0000256" key="3">
    <source>
        <dbReference type="ARBA" id="ARBA00023125"/>
    </source>
</evidence>
<keyword evidence="4" id="KW-0804">Transcription</keyword>
<dbReference type="InterPro" id="IPR027113">
    <property type="entry name" value="Transc_fact_NFYB/HAP3"/>
</dbReference>
<dbReference type="InterPro" id="IPR009072">
    <property type="entry name" value="Histone-fold"/>
</dbReference>
<evidence type="ECO:0000256" key="1">
    <source>
        <dbReference type="ARBA" id="ARBA00009053"/>
    </source>
</evidence>
<dbReference type="GO" id="GO:0001228">
    <property type="term" value="F:DNA-binding transcription activator activity, RNA polymerase II-specific"/>
    <property type="evidence" value="ECO:0007669"/>
    <property type="project" value="InterPro"/>
</dbReference>
<name>A0AAJ0HHP0_9PEZI</name>
<dbReference type="InterPro" id="IPR003958">
    <property type="entry name" value="CBFA_NFYB_domain"/>
</dbReference>
<feature type="domain" description="Transcription factor CBF/NF-Y/archaeal histone" evidence="5">
    <location>
        <begin position="4"/>
        <end position="64"/>
    </location>
</feature>
<evidence type="ECO:0000313" key="7">
    <source>
        <dbReference type="Proteomes" id="UP001275084"/>
    </source>
</evidence>
<dbReference type="PANTHER" id="PTHR11064">
    <property type="entry name" value="CCAAT-BINDING TRANSCRIPTION FACTOR-RELATED"/>
    <property type="match status" value="1"/>
</dbReference>
<evidence type="ECO:0000256" key="4">
    <source>
        <dbReference type="ARBA" id="ARBA00023163"/>
    </source>
</evidence>
<reference evidence="6" key="2">
    <citation type="submission" date="2023-06" db="EMBL/GenBank/DDBJ databases">
        <authorList>
            <consortium name="Lawrence Berkeley National Laboratory"/>
            <person name="Haridas S."/>
            <person name="Hensen N."/>
            <person name="Bonometti L."/>
            <person name="Westerberg I."/>
            <person name="Brannstrom I.O."/>
            <person name="Guillou S."/>
            <person name="Cros-Aarteil S."/>
            <person name="Calhoun S."/>
            <person name="Kuo A."/>
            <person name="Mondo S."/>
            <person name="Pangilinan J."/>
            <person name="Riley R."/>
            <person name="Labutti K."/>
            <person name="Andreopoulos B."/>
            <person name="Lipzen A."/>
            <person name="Chen C."/>
            <person name="Yanf M."/>
            <person name="Daum C."/>
            <person name="Ng V."/>
            <person name="Clum A."/>
            <person name="Steindorff A."/>
            <person name="Ohm R."/>
            <person name="Martin F."/>
            <person name="Silar P."/>
            <person name="Natvig D."/>
            <person name="Lalanne C."/>
            <person name="Gautier V."/>
            <person name="Ament-Velasquez S.L."/>
            <person name="Kruys A."/>
            <person name="Hutchinson M.I."/>
            <person name="Powell A.J."/>
            <person name="Barry K."/>
            <person name="Miller A.N."/>
            <person name="Grigoriev I.V."/>
            <person name="Debuchy R."/>
            <person name="Gladieux P."/>
            <person name="Thoren M.H."/>
            <person name="Johannesson H."/>
        </authorList>
    </citation>
    <scope>NUCLEOTIDE SEQUENCE</scope>
    <source>
        <strain evidence="6">CBS 955.72</strain>
    </source>
</reference>
<sequence>SVLTIMRKALPNSGAQGPARIAQDAKECMQRCVGEFISFVTSEAAEMVAKDKRTTVTGEDILEAFETLGLGNYKRYSKSS</sequence>
<dbReference type="AlphaFoldDB" id="A0AAJ0HHP0"/>
<organism evidence="6 7">
    <name type="scientific">Lasiosphaeria hispida</name>
    <dbReference type="NCBI Taxonomy" id="260671"/>
    <lineage>
        <taxon>Eukaryota</taxon>
        <taxon>Fungi</taxon>
        <taxon>Dikarya</taxon>
        <taxon>Ascomycota</taxon>
        <taxon>Pezizomycotina</taxon>
        <taxon>Sordariomycetes</taxon>
        <taxon>Sordariomycetidae</taxon>
        <taxon>Sordariales</taxon>
        <taxon>Lasiosphaeriaceae</taxon>
        <taxon>Lasiosphaeria</taxon>
    </lineage>
</organism>
<keyword evidence="2" id="KW-0805">Transcription regulation</keyword>
<dbReference type="PANTHER" id="PTHR11064:SF9">
    <property type="entry name" value="NUCLEAR TRANSCRIPTION FACTOR Y SUBUNIT BETA"/>
    <property type="match status" value="1"/>
</dbReference>
<feature type="non-terminal residue" evidence="6">
    <location>
        <position position="1"/>
    </location>
</feature>
<proteinExistence type="inferred from homology"/>
<dbReference type="Proteomes" id="UP001275084">
    <property type="component" value="Unassembled WGS sequence"/>
</dbReference>
<evidence type="ECO:0000313" key="6">
    <source>
        <dbReference type="EMBL" id="KAK3352635.1"/>
    </source>
</evidence>
<gene>
    <name evidence="6" type="ORF">B0T25DRAFT_455309</name>
</gene>
<protein>
    <submittedName>
        <fullName evidence="6">Transcriptional-activator LEC1</fullName>
    </submittedName>
</protein>
<dbReference type="CDD" id="cd22907">
    <property type="entry name" value="HFD_NFYB"/>
    <property type="match status" value="1"/>
</dbReference>
<comment type="similarity">
    <text evidence="1">Belongs to the NFYB/HAP3 subunit family.</text>
</comment>
<dbReference type="PRINTS" id="PR00615">
    <property type="entry name" value="CCAATSUBUNTA"/>
</dbReference>
<dbReference type="GO" id="GO:0016602">
    <property type="term" value="C:CCAAT-binding factor complex"/>
    <property type="evidence" value="ECO:0007669"/>
    <property type="project" value="InterPro"/>
</dbReference>
<evidence type="ECO:0000259" key="5">
    <source>
        <dbReference type="Pfam" id="PF00808"/>
    </source>
</evidence>
<dbReference type="EMBL" id="JAUIQD010000004">
    <property type="protein sequence ID" value="KAK3352635.1"/>
    <property type="molecule type" value="Genomic_DNA"/>
</dbReference>